<name>A0AC61S3Y8_9BACT</name>
<proteinExistence type="predicted"/>
<protein>
    <submittedName>
        <fullName evidence="1">FtsX-like permease family protein</fullName>
    </submittedName>
</protein>
<accession>A0AC61S3Y8</accession>
<comment type="caution">
    <text evidence="1">The sequence shown here is derived from an EMBL/GenBank/DDBJ whole genome shotgun (WGS) entry which is preliminary data.</text>
</comment>
<evidence type="ECO:0000313" key="2">
    <source>
        <dbReference type="Proteomes" id="UP000305401"/>
    </source>
</evidence>
<sequence>MLDTFKEIWQTMCTNKLRTALTGIAVAWGIFMLIILVTLAQGVLNAFSSTDMAQSPNVIQLWGGYAYKPYHGLPSGRRIQLKEDNLQQIERALPKYVESASGELRNRGTLSSINETATKSYCGVFPDAQYQNVIDVKDGRFINSKDLEEQRKVIVLDGVTSKALFNTTDSVIGKIVQLNGLAFTVVGVYDHEWKSDNYIPYTTAKAITGFNDKISPIRVNIKNVSTIEDGERLEKDIRTELSKSHQFDPTDESALWIWNKFTGVLQTNKALGILNLTLWVIGLLTLITGIVGVSNIMFVSVRERTHEIGVRRAIGAKPRLILSQIILESVVLTTVFGYIGIIMGVFGTEILDYYFSDVEFLSGLKVDIALAFNVTGVLIVSGALAGIFPALRALKINPVEALRTE</sequence>
<organism evidence="1 2">
    <name type="scientific">Muribaculum caecicola</name>
    <dbReference type="NCBI Taxonomy" id="3038144"/>
    <lineage>
        <taxon>Bacteria</taxon>
        <taxon>Pseudomonadati</taxon>
        <taxon>Bacteroidota</taxon>
        <taxon>Bacteroidia</taxon>
        <taxon>Bacteroidales</taxon>
        <taxon>Muribaculaceae</taxon>
        <taxon>Muribaculum</taxon>
    </lineage>
</organism>
<dbReference type="Proteomes" id="UP000305401">
    <property type="component" value="Unassembled WGS sequence"/>
</dbReference>
<gene>
    <name evidence="1" type="ORF">E5990_09195</name>
</gene>
<reference evidence="1" key="1">
    <citation type="submission" date="2019-04" db="EMBL/GenBank/DDBJ databases">
        <title>Microbes associate with the intestines of laboratory mice.</title>
        <authorList>
            <person name="Navarre W."/>
            <person name="Wong E."/>
            <person name="Huang K.C."/>
            <person name="Tropini C."/>
            <person name="Ng K."/>
            <person name="Yu B."/>
        </authorList>
    </citation>
    <scope>NUCLEOTIDE SEQUENCE</scope>
    <source>
        <strain evidence="1">NM86_A22</strain>
    </source>
</reference>
<dbReference type="EMBL" id="SSTG01000140">
    <property type="protein sequence ID" value="THG45164.1"/>
    <property type="molecule type" value="Genomic_DNA"/>
</dbReference>
<keyword evidence="2" id="KW-1185">Reference proteome</keyword>
<evidence type="ECO:0000313" key="1">
    <source>
        <dbReference type="EMBL" id="THG45164.1"/>
    </source>
</evidence>